<dbReference type="Proteomes" id="UP001437256">
    <property type="component" value="Unassembled WGS sequence"/>
</dbReference>
<accession>A0ABR2ZAK7</accession>
<gene>
    <name evidence="2" type="ORF">AAF712_014722</name>
</gene>
<protein>
    <recommendedName>
        <fullName evidence="4">F-box domain-containing protein</fullName>
    </recommendedName>
</protein>
<dbReference type="Gene3D" id="3.80.10.10">
    <property type="entry name" value="Ribonuclease Inhibitor"/>
    <property type="match status" value="1"/>
</dbReference>
<reference evidence="2 3" key="1">
    <citation type="submission" date="2024-05" db="EMBL/GenBank/DDBJ databases">
        <title>A draft genome resource for the thread blight pathogen Marasmius tenuissimus strain MS-2.</title>
        <authorList>
            <person name="Yulfo-Soto G.E."/>
            <person name="Baruah I.K."/>
            <person name="Amoako-Attah I."/>
            <person name="Bukari Y."/>
            <person name="Meinhardt L.W."/>
            <person name="Bailey B.A."/>
            <person name="Cohen S.P."/>
        </authorList>
    </citation>
    <scope>NUCLEOTIDE SEQUENCE [LARGE SCALE GENOMIC DNA]</scope>
    <source>
        <strain evidence="2 3">MS-2</strain>
    </source>
</reference>
<keyword evidence="1" id="KW-0175">Coiled coil</keyword>
<name>A0ABR2ZAK7_9AGAR</name>
<evidence type="ECO:0008006" key="4">
    <source>
        <dbReference type="Google" id="ProtNLM"/>
    </source>
</evidence>
<sequence length="593" mass="67730">MSSFSLAKHEAQMAIPSTSLDEDERELARQEDILEKLQRQIKKQENKRDQVLGRVVKRRRAAASLRKIPVEVWEEIFTFVCLTEDTSSFYCYIDAGIPDAKHEIDYSPCVVSSVCSYWRAVALSYPRLWSFIEVHLHNLQWDIRRPLDLFIKNAQNHPLSVFISCSPDQKGHTDTSQSALELLAKHLGRCETISLYIRGNFSVIDFPQPPTQSFPLLKAFYTDLTSVRNLIDVQTSGWFWEAIRVAPLLDHLDMDQFPIVSGAFPYRQVTHLTLRKPPNTSPPSLKDLPLCRNLRTLTLFHYCRVKQAENPRMRFVHREPPNDVEIPSLRRLVIQNGHTTFPTYLISLFTWFILPSLEELKIELEDPIFPPVSQFPTSFLPTFTRSTDSLRKLTLQFSGFPEAADPSALFDVLKGTPNLIHLELFTQAKNGIIRASPVTRLFNALTIQPNSSPESYLLPKLEVLRIHDPEFLSVDPQVLTLMLSMLQSRFRPVGAEGTRTRLTIPKNAPRATPLSKFSLTFCHASYCACGPEPDQGLYGKIDFIKKARTMESKGVRVSVKHIERDSTNLLEVQPKLDGLDWNKLVEEMMAKTA</sequence>
<feature type="coiled-coil region" evidence="1">
    <location>
        <begin position="20"/>
        <end position="54"/>
    </location>
</feature>
<dbReference type="InterPro" id="IPR032675">
    <property type="entry name" value="LRR_dom_sf"/>
</dbReference>
<comment type="caution">
    <text evidence="2">The sequence shown here is derived from an EMBL/GenBank/DDBJ whole genome shotgun (WGS) entry which is preliminary data.</text>
</comment>
<organism evidence="2 3">
    <name type="scientific">Marasmius tenuissimus</name>
    <dbReference type="NCBI Taxonomy" id="585030"/>
    <lineage>
        <taxon>Eukaryota</taxon>
        <taxon>Fungi</taxon>
        <taxon>Dikarya</taxon>
        <taxon>Basidiomycota</taxon>
        <taxon>Agaricomycotina</taxon>
        <taxon>Agaricomycetes</taxon>
        <taxon>Agaricomycetidae</taxon>
        <taxon>Agaricales</taxon>
        <taxon>Marasmiineae</taxon>
        <taxon>Marasmiaceae</taxon>
        <taxon>Marasmius</taxon>
    </lineage>
</organism>
<dbReference type="SUPFAM" id="SSF52047">
    <property type="entry name" value="RNI-like"/>
    <property type="match status" value="1"/>
</dbReference>
<proteinExistence type="predicted"/>
<evidence type="ECO:0000256" key="1">
    <source>
        <dbReference type="SAM" id="Coils"/>
    </source>
</evidence>
<evidence type="ECO:0000313" key="2">
    <source>
        <dbReference type="EMBL" id="KAL0058601.1"/>
    </source>
</evidence>
<evidence type="ECO:0000313" key="3">
    <source>
        <dbReference type="Proteomes" id="UP001437256"/>
    </source>
</evidence>
<dbReference type="EMBL" id="JBBXMP010000295">
    <property type="protein sequence ID" value="KAL0058601.1"/>
    <property type="molecule type" value="Genomic_DNA"/>
</dbReference>
<keyword evidence="3" id="KW-1185">Reference proteome</keyword>